<dbReference type="Proteomes" id="UP000030645">
    <property type="component" value="Unassembled WGS sequence"/>
</dbReference>
<reference evidence="3" key="1">
    <citation type="submission" date="2013-01" db="EMBL/GenBank/DDBJ databases">
        <title>Draft Genome Sequence of a Mulberry Tree, Morus notabilis C.K. Schneid.</title>
        <authorList>
            <person name="He N."/>
            <person name="Zhao S."/>
        </authorList>
    </citation>
    <scope>NUCLEOTIDE SEQUENCE</scope>
</reference>
<gene>
    <name evidence="2" type="ORF">L484_021400</name>
</gene>
<feature type="region of interest" description="Disordered" evidence="1">
    <location>
        <begin position="108"/>
        <end position="181"/>
    </location>
</feature>
<sequence length="314" mass="34537">MNHNIPPIHHSSTTFQFQDISDQKLSDQEERKVRVSAMEDSSNGKVEETREVQSVDECKNVVVEDVEDSSKLIGVESVKVLEINGENNSEPASKRGISIIEQIIESAEKLLDGNDSSSSSSSSDEEENKVPDHEEVPDQVEEKEAVVCLSQQALVENEKEEMDGSSPAETEEKTLTSSSVENDVVADFMSKGIEETKLQSSYENNDFYDEDITCVDQKDEANSASEEVSEGIEGLKLPILEENNTGQSSQAASEAASGNACNSEIAENTENPQLHGRAVVDFLKFCDDLTDKLKIRETVIGPKNQEIEDLTTLE</sequence>
<feature type="compositionally biased region" description="Basic and acidic residues" evidence="1">
    <location>
        <begin position="45"/>
        <end position="54"/>
    </location>
</feature>
<dbReference type="AlphaFoldDB" id="W9RQJ4"/>
<accession>W9RQJ4</accession>
<organism evidence="2 3">
    <name type="scientific">Morus notabilis</name>
    <dbReference type="NCBI Taxonomy" id="981085"/>
    <lineage>
        <taxon>Eukaryota</taxon>
        <taxon>Viridiplantae</taxon>
        <taxon>Streptophyta</taxon>
        <taxon>Embryophyta</taxon>
        <taxon>Tracheophyta</taxon>
        <taxon>Spermatophyta</taxon>
        <taxon>Magnoliopsida</taxon>
        <taxon>eudicotyledons</taxon>
        <taxon>Gunneridae</taxon>
        <taxon>Pentapetalae</taxon>
        <taxon>rosids</taxon>
        <taxon>fabids</taxon>
        <taxon>Rosales</taxon>
        <taxon>Moraceae</taxon>
        <taxon>Moreae</taxon>
        <taxon>Morus</taxon>
    </lineage>
</organism>
<name>W9RQJ4_9ROSA</name>
<feature type="compositionally biased region" description="Polar residues" evidence="1">
    <location>
        <begin position="10"/>
        <end position="20"/>
    </location>
</feature>
<proteinExistence type="predicted"/>
<keyword evidence="3" id="KW-1185">Reference proteome</keyword>
<feature type="region of interest" description="Disordered" evidence="1">
    <location>
        <begin position="1"/>
        <end position="54"/>
    </location>
</feature>
<feature type="region of interest" description="Disordered" evidence="1">
    <location>
        <begin position="242"/>
        <end position="261"/>
    </location>
</feature>
<evidence type="ECO:0000256" key="1">
    <source>
        <dbReference type="SAM" id="MobiDB-lite"/>
    </source>
</evidence>
<evidence type="ECO:0000313" key="3">
    <source>
        <dbReference type="Proteomes" id="UP000030645"/>
    </source>
</evidence>
<evidence type="ECO:0000313" key="2">
    <source>
        <dbReference type="EMBL" id="EXB92416.1"/>
    </source>
</evidence>
<feature type="compositionally biased region" description="Low complexity" evidence="1">
    <location>
        <begin position="246"/>
        <end position="261"/>
    </location>
</feature>
<dbReference type="EMBL" id="KE345061">
    <property type="protein sequence ID" value="EXB92416.1"/>
    <property type="molecule type" value="Genomic_DNA"/>
</dbReference>
<protein>
    <submittedName>
        <fullName evidence="2">Uncharacterized protein</fullName>
    </submittedName>
</protein>
<feature type="compositionally biased region" description="Basic and acidic residues" evidence="1">
    <location>
        <begin position="21"/>
        <end position="33"/>
    </location>
</feature>
<feature type="compositionally biased region" description="Basic and acidic residues" evidence="1">
    <location>
        <begin position="128"/>
        <end position="145"/>
    </location>
</feature>